<dbReference type="GO" id="GO:0016740">
    <property type="term" value="F:transferase activity"/>
    <property type="evidence" value="ECO:0007669"/>
    <property type="project" value="UniProtKB-KW"/>
</dbReference>
<proteinExistence type="predicted"/>
<accession>A0A542DLV5</accession>
<keyword evidence="3" id="KW-1185">Reference proteome</keyword>
<dbReference type="EMBL" id="VFML01000001">
    <property type="protein sequence ID" value="TQJ03974.1"/>
    <property type="molecule type" value="Genomic_DNA"/>
</dbReference>
<evidence type="ECO:0000313" key="3">
    <source>
        <dbReference type="Proteomes" id="UP000320876"/>
    </source>
</evidence>
<dbReference type="RefSeq" id="WP_141999723.1">
    <property type="nucleotide sequence ID" value="NZ_VFML01000001.1"/>
</dbReference>
<dbReference type="SUPFAM" id="SSF75304">
    <property type="entry name" value="Amidase signature (AS) enzymes"/>
    <property type="match status" value="1"/>
</dbReference>
<dbReference type="PANTHER" id="PTHR11895:SF173">
    <property type="entry name" value="GLUTAMYL-TRNA AMIDOTRANSFERASE SUBUNIT A"/>
    <property type="match status" value="1"/>
</dbReference>
<gene>
    <name evidence="2" type="ORF">FB471_3750</name>
</gene>
<feature type="domain" description="Amidase" evidence="1">
    <location>
        <begin position="25"/>
        <end position="442"/>
    </location>
</feature>
<evidence type="ECO:0000259" key="1">
    <source>
        <dbReference type="Pfam" id="PF01425"/>
    </source>
</evidence>
<dbReference type="InterPro" id="IPR036928">
    <property type="entry name" value="AS_sf"/>
</dbReference>
<dbReference type="Gene3D" id="3.90.1300.10">
    <property type="entry name" value="Amidase signature (AS) domain"/>
    <property type="match status" value="1"/>
</dbReference>
<dbReference type="NCBIfam" id="NF005450">
    <property type="entry name" value="PRK07042.1"/>
    <property type="match status" value="1"/>
</dbReference>
<dbReference type="InterPro" id="IPR000120">
    <property type="entry name" value="Amidase"/>
</dbReference>
<dbReference type="OrthoDB" id="182039at2"/>
<dbReference type="InterPro" id="IPR023631">
    <property type="entry name" value="Amidase_dom"/>
</dbReference>
<name>A0A542DLV5_AMYCI</name>
<keyword evidence="2" id="KW-0808">Transferase</keyword>
<organism evidence="2 3">
    <name type="scientific">Amycolatopsis cihanbeyliensis</name>
    <dbReference type="NCBI Taxonomy" id="1128664"/>
    <lineage>
        <taxon>Bacteria</taxon>
        <taxon>Bacillati</taxon>
        <taxon>Actinomycetota</taxon>
        <taxon>Actinomycetes</taxon>
        <taxon>Pseudonocardiales</taxon>
        <taxon>Pseudonocardiaceae</taxon>
        <taxon>Amycolatopsis</taxon>
    </lineage>
</organism>
<dbReference type="AlphaFoldDB" id="A0A542DLV5"/>
<dbReference type="Pfam" id="PF01425">
    <property type="entry name" value="Amidase"/>
    <property type="match status" value="1"/>
</dbReference>
<sequence>MSDLIELSATELIQGYRGGTLSPVEVTGAAIARIEELEPTLCALYASDPEGALDAAKASARRWLAGRPLGPVDGVPCTLKENIATEGTPIPLGTAATELVPAPADGPAAARLRESGAVLLGKTTMPDYGMLTSGLSSFHPAARNPWDTTLTPGGSSAGAAAACAARYAPLHVGTDIGGSIRLPAGWCGSVGLKPSFGRVPVDPPYPGRVAGPLTRTAADAGLLMSVLSGPDSRDHLSLPPAELDFATVPAEVAGLRIGLQLDAGTGLPVAPEVHAAVRAAATAFERAGAVVEPVEPFLTRQMLDGLDLFWRTRFLSDTAALPPRRWERILPYIADWVRGAGGASGIEVYRGFAQIDAISVATLRACAPFDAVLSPVCPVQAPPADWASPTNDPDAPFEHIAFTVPPNMSGQPSVSVNCGYTAGGQPIGLQITGRRFDDPGVLRVAAAYERLRPAQRPWPR</sequence>
<dbReference type="Proteomes" id="UP000320876">
    <property type="component" value="Unassembled WGS sequence"/>
</dbReference>
<dbReference type="PANTHER" id="PTHR11895">
    <property type="entry name" value="TRANSAMIDASE"/>
    <property type="match status" value="1"/>
</dbReference>
<comment type="caution">
    <text evidence="2">The sequence shown here is derived from an EMBL/GenBank/DDBJ whole genome shotgun (WGS) entry which is preliminary data.</text>
</comment>
<protein>
    <submittedName>
        <fullName evidence="2">Aspartyl-tRNA(Asn)/glutamyl-tRNA(Gln) amidotransferase subunit A</fullName>
    </submittedName>
</protein>
<evidence type="ECO:0000313" key="2">
    <source>
        <dbReference type="EMBL" id="TQJ03974.1"/>
    </source>
</evidence>
<reference evidence="2 3" key="1">
    <citation type="submission" date="2019-06" db="EMBL/GenBank/DDBJ databases">
        <title>Sequencing the genomes of 1000 actinobacteria strains.</title>
        <authorList>
            <person name="Klenk H.-P."/>
        </authorList>
    </citation>
    <scope>NUCLEOTIDE SEQUENCE [LARGE SCALE GENOMIC DNA]</scope>
    <source>
        <strain evidence="2 3">DSM 45679</strain>
    </source>
</reference>